<reference evidence="1 2" key="1">
    <citation type="journal article" date="2009" name="Environ. Microbiol.">
        <title>Genome sequence of Desulfobacterium autotrophicum HRM2, a marine sulfate reducer oxidizing organic carbon completely to carbon dioxide.</title>
        <authorList>
            <person name="Strittmatter A.W."/>
            <person name="Liesegang H."/>
            <person name="Rabus R."/>
            <person name="Decker I."/>
            <person name="Amann J."/>
            <person name="Andres S."/>
            <person name="Henne A."/>
            <person name="Fricke W.F."/>
            <person name="Martinez-Arias R."/>
            <person name="Bartels D."/>
            <person name="Goesmann A."/>
            <person name="Krause L."/>
            <person name="Puehler A."/>
            <person name="Klenk H.P."/>
            <person name="Richter M."/>
            <person name="Schuler M."/>
            <person name="Gloeckner F.O."/>
            <person name="Meyerdierks A."/>
            <person name="Gottschalk G."/>
            <person name="Amann R."/>
        </authorList>
    </citation>
    <scope>NUCLEOTIDE SEQUENCE [LARGE SCALE GENOMIC DNA]</scope>
    <source>
        <strain evidence="2">ATCC 43914 / DSM 3382 / HRM2</strain>
    </source>
</reference>
<dbReference type="Proteomes" id="UP000000442">
    <property type="component" value="Chromosome"/>
</dbReference>
<dbReference type="RefSeq" id="WP_015903786.1">
    <property type="nucleotide sequence ID" value="NC_012108.1"/>
</dbReference>
<dbReference type="STRING" id="177437.HRM2_18990"/>
<name>C0QBY8_DESAH</name>
<keyword evidence="2" id="KW-1185">Reference proteome</keyword>
<dbReference type="AlphaFoldDB" id="C0QBY8"/>
<dbReference type="eggNOG" id="COG4112">
    <property type="taxonomic scope" value="Bacteria"/>
</dbReference>
<dbReference type="EMBL" id="CP001087">
    <property type="protein sequence ID" value="ACN15000.1"/>
    <property type="molecule type" value="Genomic_DNA"/>
</dbReference>
<evidence type="ECO:0008006" key="3">
    <source>
        <dbReference type="Google" id="ProtNLM"/>
    </source>
</evidence>
<dbReference type="KEGG" id="dat:HRM2_18990"/>
<evidence type="ECO:0000313" key="2">
    <source>
        <dbReference type="Proteomes" id="UP000000442"/>
    </source>
</evidence>
<sequence length="199" mass="22671">MNHQEKVLCIKRELLPAPWVQKKSVLNIDKNLFLQTCDQAGFEFKARGIIETDPSFKQIIPYIIIQTADRELTAAYLRNGSEQRLHDLWSIGIGGHINLKDCQTPSSFEQVLTTGMTRELDEELIKRPDNECPNFCGIINEEETPVGSVHLGAVFTLKTCDPDRFSPGPELMDFTWKRTETLAQLNLELWSRLALELIA</sequence>
<proteinExistence type="predicted"/>
<dbReference type="OrthoDB" id="6398375at2"/>
<accession>C0QBY8</accession>
<organism evidence="1 2">
    <name type="scientific">Desulforapulum autotrophicum (strain ATCC 43914 / DSM 3382 / VKM B-1955 / HRM2)</name>
    <name type="common">Desulfobacterium autotrophicum</name>
    <dbReference type="NCBI Taxonomy" id="177437"/>
    <lineage>
        <taxon>Bacteria</taxon>
        <taxon>Pseudomonadati</taxon>
        <taxon>Thermodesulfobacteriota</taxon>
        <taxon>Desulfobacteria</taxon>
        <taxon>Desulfobacterales</taxon>
        <taxon>Desulfobacteraceae</taxon>
        <taxon>Desulforapulum</taxon>
    </lineage>
</organism>
<protein>
    <recommendedName>
        <fullName evidence="3">Phosphoesterase</fullName>
    </recommendedName>
</protein>
<gene>
    <name evidence="1" type="ordered locus">HRM2_18990</name>
</gene>
<evidence type="ECO:0000313" key="1">
    <source>
        <dbReference type="EMBL" id="ACN15000.1"/>
    </source>
</evidence>
<dbReference type="Gene3D" id="3.90.79.10">
    <property type="entry name" value="Nucleoside Triphosphate Pyrophosphohydrolase"/>
    <property type="match status" value="1"/>
</dbReference>
<dbReference type="HOGENOM" id="CLU_115729_0_0_7"/>